<keyword evidence="3" id="KW-0328">Glycosyltransferase</keyword>
<organism evidence="5 6">
    <name type="scientific">Nelumbo nucifera</name>
    <name type="common">Sacred lotus</name>
    <dbReference type="NCBI Taxonomy" id="4432"/>
    <lineage>
        <taxon>Eukaryota</taxon>
        <taxon>Viridiplantae</taxon>
        <taxon>Streptophyta</taxon>
        <taxon>Embryophyta</taxon>
        <taxon>Tracheophyta</taxon>
        <taxon>Spermatophyta</taxon>
        <taxon>Magnoliopsida</taxon>
        <taxon>Proteales</taxon>
        <taxon>Nelumbonaceae</taxon>
        <taxon>Nelumbo</taxon>
    </lineage>
</organism>
<dbReference type="AlphaFoldDB" id="A0A1U7Z0Q7"/>
<dbReference type="EC" id="2.4.1.-" evidence="4"/>
<keyword evidence="2 3" id="KW-0808">Transferase</keyword>
<dbReference type="InterPro" id="IPR002213">
    <property type="entry name" value="UDP_glucos_trans"/>
</dbReference>
<proteinExistence type="inferred from homology"/>
<name>A0A1U7Z0Q7_NELNU</name>
<evidence type="ECO:0000256" key="3">
    <source>
        <dbReference type="RuleBase" id="RU003718"/>
    </source>
</evidence>
<dbReference type="PANTHER" id="PTHR48048:SF20">
    <property type="entry name" value="GLYCOSYLTRANSFERASE"/>
    <property type="match status" value="1"/>
</dbReference>
<dbReference type="GO" id="GO:0016757">
    <property type="term" value="F:glycosyltransferase activity"/>
    <property type="evidence" value="ECO:0000318"/>
    <property type="project" value="GO_Central"/>
</dbReference>
<evidence type="ECO:0000256" key="2">
    <source>
        <dbReference type="ARBA" id="ARBA00022679"/>
    </source>
</evidence>
<evidence type="ECO:0000313" key="6">
    <source>
        <dbReference type="RefSeq" id="XP_010245583.1"/>
    </source>
</evidence>
<dbReference type="PANTHER" id="PTHR48048">
    <property type="entry name" value="GLYCOSYLTRANSFERASE"/>
    <property type="match status" value="1"/>
</dbReference>
<gene>
    <name evidence="6" type="primary">LOC104589090</name>
</gene>
<dbReference type="OrthoDB" id="5835829at2759"/>
<keyword evidence="5" id="KW-1185">Reference proteome</keyword>
<protein>
    <recommendedName>
        <fullName evidence="4">Glycosyltransferase</fullName>
        <ecNumber evidence="4">2.4.1.-</ecNumber>
    </recommendedName>
</protein>
<dbReference type="FunFam" id="3.40.50.2000:FF:000095">
    <property type="entry name" value="Glycosyltransferase"/>
    <property type="match status" value="1"/>
</dbReference>
<sequence>MPKMKDTIVMFPSPEISHLISMVELGKLILHHHPQYSVTILLTTGLVDPTTMTPYINRISQANPSIVFHQLPFLPTPPDKSPLRSHLAILFESLRMYTPNVRNALQSISLSSTIQSFIIGIFCFSSFDVGSHFQIPTYFFYSSAVVSLAPILYFPILHSQTSQNFKDLTTTYLDIPGVPRIRGSHMGEAVVNRADPAYYEFLDLATHLPKSKGIISNTFESLEPIPIKATADGACIPHAPTPPVYCIGPLIADGEVTMKSGHECLSWLNAQPSRSVVFLCFGSRGVFSALQLKEIAHGLEKSGQRFLWVVKSPPPTEKEKTLGFSSLASKELELDSLLPEGFLNRTRDRGLVVKSWAPQAAILNRESVGGFVTHCGWSSVLEAICAGVPMLAWPLYAEQHINKAGLVEDMKLAMPMEQAENGFVSAIEVEKRVRALMESEDGKTLREQSRKMRENAQVALAKGGSSVEALRKLVESWNPN</sequence>
<dbReference type="CDD" id="cd03784">
    <property type="entry name" value="GT1_Gtf-like"/>
    <property type="match status" value="1"/>
</dbReference>
<reference evidence="6" key="1">
    <citation type="submission" date="2025-08" db="UniProtKB">
        <authorList>
            <consortium name="RefSeq"/>
        </authorList>
    </citation>
    <scope>IDENTIFICATION</scope>
</reference>
<dbReference type="FunFam" id="3.40.50.2000:FF:000020">
    <property type="entry name" value="Glycosyltransferase"/>
    <property type="match status" value="1"/>
</dbReference>
<dbReference type="FunCoup" id="A0A1U7Z0Q7">
    <property type="interactions" value="613"/>
</dbReference>
<evidence type="ECO:0000256" key="4">
    <source>
        <dbReference type="RuleBase" id="RU362057"/>
    </source>
</evidence>
<dbReference type="PROSITE" id="PS00375">
    <property type="entry name" value="UDPGT"/>
    <property type="match status" value="1"/>
</dbReference>
<evidence type="ECO:0000256" key="1">
    <source>
        <dbReference type="ARBA" id="ARBA00009995"/>
    </source>
</evidence>
<comment type="similarity">
    <text evidence="1 3">Belongs to the UDP-glycosyltransferase family.</text>
</comment>
<dbReference type="STRING" id="4432.A0A1U7Z0Q7"/>
<dbReference type="RefSeq" id="XP_010245583.1">
    <property type="nucleotide sequence ID" value="XM_010247281.2"/>
</dbReference>
<accession>A0A1U7Z0Q7</accession>
<dbReference type="GO" id="GO:0035251">
    <property type="term" value="F:UDP-glucosyltransferase activity"/>
    <property type="evidence" value="ECO:0007669"/>
    <property type="project" value="InterPro"/>
</dbReference>
<dbReference type="InterPro" id="IPR050481">
    <property type="entry name" value="UDP-glycosyltransf_plant"/>
</dbReference>
<dbReference type="KEGG" id="nnu:104589090"/>
<dbReference type="eggNOG" id="KOG1192">
    <property type="taxonomic scope" value="Eukaryota"/>
</dbReference>
<dbReference type="Gene3D" id="3.40.50.2000">
    <property type="entry name" value="Glycogen Phosphorylase B"/>
    <property type="match status" value="2"/>
</dbReference>
<dbReference type="GeneID" id="104589090"/>
<evidence type="ECO:0000313" key="5">
    <source>
        <dbReference type="Proteomes" id="UP000189703"/>
    </source>
</evidence>
<dbReference type="SUPFAM" id="SSF53756">
    <property type="entry name" value="UDP-Glycosyltransferase/glycogen phosphorylase"/>
    <property type="match status" value="1"/>
</dbReference>
<dbReference type="Proteomes" id="UP000189703">
    <property type="component" value="Unplaced"/>
</dbReference>
<dbReference type="Pfam" id="PF00201">
    <property type="entry name" value="UDPGT"/>
    <property type="match status" value="1"/>
</dbReference>
<dbReference type="InterPro" id="IPR035595">
    <property type="entry name" value="UDP_glycos_trans_CS"/>
</dbReference>
<dbReference type="OMA" id="HACLEWM"/>